<sequence>MTETERNLDLLLGDALAENERLKRALKYQDDRENNWIGTHGPGCWSWGPKHYECALRHIRGSND</sequence>
<evidence type="ECO:0000313" key="1">
    <source>
        <dbReference type="EMBL" id="CAB5214086.1"/>
    </source>
</evidence>
<dbReference type="EMBL" id="LR798241">
    <property type="protein sequence ID" value="CAB5214086.1"/>
    <property type="molecule type" value="Genomic_DNA"/>
</dbReference>
<reference evidence="1" key="1">
    <citation type="submission" date="2020-05" db="EMBL/GenBank/DDBJ databases">
        <authorList>
            <person name="Chiriac C."/>
            <person name="Salcher M."/>
            <person name="Ghai R."/>
            <person name="Kavagutti S V."/>
        </authorList>
    </citation>
    <scope>NUCLEOTIDE SEQUENCE</scope>
</reference>
<protein>
    <submittedName>
        <fullName evidence="1">Uncharacterized protein</fullName>
    </submittedName>
</protein>
<gene>
    <name evidence="1" type="ORF">UFOVP195_13</name>
</gene>
<accession>A0A6J7WGP4</accession>
<organism evidence="1">
    <name type="scientific">uncultured Caudovirales phage</name>
    <dbReference type="NCBI Taxonomy" id="2100421"/>
    <lineage>
        <taxon>Viruses</taxon>
        <taxon>Duplodnaviria</taxon>
        <taxon>Heunggongvirae</taxon>
        <taxon>Uroviricota</taxon>
        <taxon>Caudoviricetes</taxon>
        <taxon>Peduoviridae</taxon>
        <taxon>Maltschvirus</taxon>
        <taxon>Maltschvirus maltsch</taxon>
    </lineage>
</organism>
<name>A0A6J7WGP4_9CAUD</name>
<proteinExistence type="predicted"/>